<comment type="similarity">
    <text evidence="2">Belongs to the SsuE family. Isf subfamily.</text>
</comment>
<feature type="domain" description="NADPH-dependent FMN reductase-like" evidence="4">
    <location>
        <begin position="7"/>
        <end position="145"/>
    </location>
</feature>
<dbReference type="Pfam" id="PF03358">
    <property type="entry name" value="FMN_red"/>
    <property type="match status" value="1"/>
</dbReference>
<dbReference type="PANTHER" id="PTHR30543:SF21">
    <property type="entry name" value="NAD(P)H-DEPENDENT FMN REDUCTASE LOT6"/>
    <property type="match status" value="1"/>
</dbReference>
<protein>
    <submittedName>
        <fullName evidence="5">NADPH-dependent FMN reductase</fullName>
        <ecNumber evidence="5">1.-.-.-</ecNumber>
    </submittedName>
</protein>
<accession>A0ABD5WSE7</accession>
<evidence type="ECO:0000256" key="1">
    <source>
        <dbReference type="ARBA" id="ARBA00001966"/>
    </source>
</evidence>
<evidence type="ECO:0000256" key="2">
    <source>
        <dbReference type="ARBA" id="ARBA00038292"/>
    </source>
</evidence>
<dbReference type="GO" id="GO:0016491">
    <property type="term" value="F:oxidoreductase activity"/>
    <property type="evidence" value="ECO:0007669"/>
    <property type="project" value="UniProtKB-KW"/>
</dbReference>
<dbReference type="InterPro" id="IPR005025">
    <property type="entry name" value="FMN_Rdtase-like_dom"/>
</dbReference>
<dbReference type="Proteomes" id="UP001596407">
    <property type="component" value="Unassembled WGS sequence"/>
</dbReference>
<dbReference type="AlphaFoldDB" id="A0ABD5WSE7"/>
<dbReference type="InterPro" id="IPR029039">
    <property type="entry name" value="Flavoprotein-like_sf"/>
</dbReference>
<dbReference type="RefSeq" id="WP_276279910.1">
    <property type="nucleotide sequence ID" value="NZ_CP119809.1"/>
</dbReference>
<comment type="caution">
    <text evidence="5">The sequence shown here is derived from an EMBL/GenBank/DDBJ whole genome shotgun (WGS) entry which is preliminary data.</text>
</comment>
<keyword evidence="5" id="KW-0560">Oxidoreductase</keyword>
<name>A0ABD5WSE7_9EURY</name>
<dbReference type="PANTHER" id="PTHR30543">
    <property type="entry name" value="CHROMATE REDUCTASE"/>
    <property type="match status" value="1"/>
</dbReference>
<dbReference type="GeneID" id="79304507"/>
<dbReference type="EC" id="1.-.-.-" evidence="5"/>
<feature type="region of interest" description="Disordered" evidence="3">
    <location>
        <begin position="181"/>
        <end position="205"/>
    </location>
</feature>
<dbReference type="Gene3D" id="3.40.50.360">
    <property type="match status" value="1"/>
</dbReference>
<evidence type="ECO:0000313" key="6">
    <source>
        <dbReference type="Proteomes" id="UP001596407"/>
    </source>
</evidence>
<proteinExistence type="inferred from homology"/>
<dbReference type="SUPFAM" id="SSF52218">
    <property type="entry name" value="Flavoproteins"/>
    <property type="match status" value="1"/>
</dbReference>
<keyword evidence="6" id="KW-1185">Reference proteome</keyword>
<sequence length="205" mass="22573">MKQTPVVVALAGSMRDGSYTRAALRHVLDAAEQRGAETELLDVREYDLPVFDPDEDEPPEATELKRKIRDADSVIWGSPVYHGSYSSAFRNVHDYCSFDEYEDTTVGLLTVAGGGSFASTLDHMRVTARGVHAWVLPHQVGIRNARDKIEDGEIVDESIEERVRKLGEQAVEYAFIHPDVTAPDAGVDEETADPEGQQAEADADD</sequence>
<organism evidence="5 6">
    <name type="scientific">Halorussus caseinilyticus</name>
    <dbReference type="NCBI Taxonomy" id="3034025"/>
    <lineage>
        <taxon>Archaea</taxon>
        <taxon>Methanobacteriati</taxon>
        <taxon>Methanobacteriota</taxon>
        <taxon>Stenosarchaea group</taxon>
        <taxon>Halobacteria</taxon>
        <taxon>Halobacteriales</taxon>
        <taxon>Haladaptataceae</taxon>
        <taxon>Halorussus</taxon>
    </lineage>
</organism>
<reference evidence="5 6" key="1">
    <citation type="journal article" date="2019" name="Int. J. Syst. Evol. Microbiol.">
        <title>The Global Catalogue of Microorganisms (GCM) 10K type strain sequencing project: providing services to taxonomists for standard genome sequencing and annotation.</title>
        <authorList>
            <consortium name="The Broad Institute Genomics Platform"/>
            <consortium name="The Broad Institute Genome Sequencing Center for Infectious Disease"/>
            <person name="Wu L."/>
            <person name="Ma J."/>
        </authorList>
    </citation>
    <scope>NUCLEOTIDE SEQUENCE [LARGE SCALE GENOMIC DNA]</scope>
    <source>
        <strain evidence="5 6">DT72</strain>
    </source>
</reference>
<comment type="cofactor">
    <cofactor evidence="1">
        <name>[4Fe-4S] cluster</name>
        <dbReference type="ChEBI" id="CHEBI:49883"/>
    </cofactor>
</comment>
<evidence type="ECO:0000256" key="3">
    <source>
        <dbReference type="SAM" id="MobiDB-lite"/>
    </source>
</evidence>
<gene>
    <name evidence="5" type="ORF">ACFQJ6_20500</name>
</gene>
<dbReference type="EMBL" id="JBHSZH010000005">
    <property type="protein sequence ID" value="MFC7082112.1"/>
    <property type="molecule type" value="Genomic_DNA"/>
</dbReference>
<dbReference type="InterPro" id="IPR050712">
    <property type="entry name" value="NAD(P)H-dep_reductase"/>
</dbReference>
<evidence type="ECO:0000313" key="5">
    <source>
        <dbReference type="EMBL" id="MFC7082112.1"/>
    </source>
</evidence>
<evidence type="ECO:0000259" key="4">
    <source>
        <dbReference type="Pfam" id="PF03358"/>
    </source>
</evidence>